<evidence type="ECO:0000256" key="7">
    <source>
        <dbReference type="RuleBase" id="RU003942"/>
    </source>
</evidence>
<keyword evidence="4 7" id="KW-0812">Transmembrane</keyword>
<evidence type="ECO:0000313" key="10">
    <source>
        <dbReference type="Proteomes" id="UP000288603"/>
    </source>
</evidence>
<proteinExistence type="inferred from homology"/>
<keyword evidence="5 8" id="KW-1133">Transmembrane helix</keyword>
<keyword evidence="3" id="KW-1003">Cell membrane</keyword>
<dbReference type="Gene3D" id="1.10.3730.20">
    <property type="match status" value="1"/>
</dbReference>
<evidence type="ECO:0000256" key="6">
    <source>
        <dbReference type="ARBA" id="ARBA00023136"/>
    </source>
</evidence>
<sequence>MTAWLFLAGAILTEVTATLSLRAAVGGGDSMESEGSTRRRRGWYAVVAAGYVSAFSLLSLSLGAGMPLGIAYGVWAAAGVAITAVASALLFKEPFTVLMATGIALIMGGVLLVELGAAP</sequence>
<gene>
    <name evidence="9" type="ORF">ELQ92_03390</name>
</gene>
<dbReference type="GO" id="GO:0005886">
    <property type="term" value="C:plasma membrane"/>
    <property type="evidence" value="ECO:0007669"/>
    <property type="project" value="UniProtKB-SubCell"/>
</dbReference>
<comment type="similarity">
    <text evidence="7">Belongs to the drug/metabolite transporter (DMT) superfamily. Small multidrug resistance (SMR) (TC 2.A.7.1) family.</text>
</comment>
<evidence type="ECO:0000256" key="2">
    <source>
        <dbReference type="ARBA" id="ARBA00022448"/>
    </source>
</evidence>
<organism evidence="9 10">
    <name type="scientific">Labedella populi</name>
    <dbReference type="NCBI Taxonomy" id="2498850"/>
    <lineage>
        <taxon>Bacteria</taxon>
        <taxon>Bacillati</taxon>
        <taxon>Actinomycetota</taxon>
        <taxon>Actinomycetes</taxon>
        <taxon>Micrococcales</taxon>
        <taxon>Microbacteriaceae</taxon>
        <taxon>Labedella</taxon>
    </lineage>
</organism>
<dbReference type="Proteomes" id="UP000288603">
    <property type="component" value="Unassembled WGS sequence"/>
</dbReference>
<comment type="subcellular location">
    <subcellularLocation>
        <location evidence="1 7">Cell membrane</location>
        <topology evidence="1 7">Multi-pass membrane protein</topology>
    </subcellularLocation>
</comment>
<evidence type="ECO:0000256" key="5">
    <source>
        <dbReference type="ARBA" id="ARBA00022989"/>
    </source>
</evidence>
<dbReference type="InterPro" id="IPR000390">
    <property type="entry name" value="Small_drug/metabolite_transptr"/>
</dbReference>
<keyword evidence="2" id="KW-0813">Transport</keyword>
<feature type="transmembrane region" description="Helical" evidence="8">
    <location>
        <begin position="97"/>
        <end position="117"/>
    </location>
</feature>
<evidence type="ECO:0000256" key="3">
    <source>
        <dbReference type="ARBA" id="ARBA00022475"/>
    </source>
</evidence>
<evidence type="ECO:0000256" key="8">
    <source>
        <dbReference type="SAM" id="Phobius"/>
    </source>
</evidence>
<comment type="caution">
    <text evidence="9">The sequence shown here is derived from an EMBL/GenBank/DDBJ whole genome shotgun (WGS) entry which is preliminary data.</text>
</comment>
<name>A0A3S4ECP3_9MICO</name>
<dbReference type="PANTHER" id="PTHR30561:SF1">
    <property type="entry name" value="MULTIDRUG TRANSPORTER EMRE"/>
    <property type="match status" value="1"/>
</dbReference>
<evidence type="ECO:0000256" key="1">
    <source>
        <dbReference type="ARBA" id="ARBA00004651"/>
    </source>
</evidence>
<dbReference type="AlphaFoldDB" id="A0A3S4ECP3"/>
<evidence type="ECO:0000256" key="4">
    <source>
        <dbReference type="ARBA" id="ARBA00022692"/>
    </source>
</evidence>
<dbReference type="EMBL" id="RZNC01000001">
    <property type="protein sequence ID" value="RWZ68277.1"/>
    <property type="molecule type" value="Genomic_DNA"/>
</dbReference>
<dbReference type="OrthoDB" id="3175079at2"/>
<dbReference type="InterPro" id="IPR045324">
    <property type="entry name" value="Small_multidrug_res"/>
</dbReference>
<feature type="transmembrane region" description="Helical" evidence="8">
    <location>
        <begin position="41"/>
        <end position="62"/>
    </location>
</feature>
<keyword evidence="10" id="KW-1185">Reference proteome</keyword>
<keyword evidence="6 8" id="KW-0472">Membrane</keyword>
<accession>A0A3S4ECP3</accession>
<dbReference type="Pfam" id="PF00893">
    <property type="entry name" value="Multi_Drug_Res"/>
    <property type="match status" value="1"/>
</dbReference>
<feature type="transmembrane region" description="Helical" evidence="8">
    <location>
        <begin position="69"/>
        <end position="91"/>
    </location>
</feature>
<dbReference type="SUPFAM" id="SSF103481">
    <property type="entry name" value="Multidrug resistance efflux transporter EmrE"/>
    <property type="match status" value="1"/>
</dbReference>
<reference evidence="9 10" key="1">
    <citation type="submission" date="2018-12" db="EMBL/GenBank/DDBJ databases">
        <authorList>
            <person name="Li F."/>
        </authorList>
    </citation>
    <scope>NUCLEOTIDE SEQUENCE [LARGE SCALE GENOMIC DNA]</scope>
    <source>
        <strain evidence="9 10">8H24J-4-2</strain>
    </source>
</reference>
<protein>
    <submittedName>
        <fullName evidence="9">QacE family quaternary ammonium compound efflux SMR transporter</fullName>
    </submittedName>
</protein>
<dbReference type="RefSeq" id="WP_128497547.1">
    <property type="nucleotide sequence ID" value="NZ_RZNC01000001.1"/>
</dbReference>
<evidence type="ECO:0000313" key="9">
    <source>
        <dbReference type="EMBL" id="RWZ68277.1"/>
    </source>
</evidence>
<dbReference type="InterPro" id="IPR037185">
    <property type="entry name" value="EmrE-like"/>
</dbReference>
<dbReference type="GO" id="GO:0022857">
    <property type="term" value="F:transmembrane transporter activity"/>
    <property type="evidence" value="ECO:0007669"/>
    <property type="project" value="InterPro"/>
</dbReference>
<dbReference type="PANTHER" id="PTHR30561">
    <property type="entry name" value="SMR FAMILY PROTON-DEPENDENT DRUG EFFLUX TRANSPORTER SUGE"/>
    <property type="match status" value="1"/>
</dbReference>